<dbReference type="InterPro" id="IPR050229">
    <property type="entry name" value="GlpE_sulfurtransferase"/>
</dbReference>
<dbReference type="Pfam" id="PF00581">
    <property type="entry name" value="Rhodanese"/>
    <property type="match status" value="1"/>
</dbReference>
<keyword evidence="3" id="KW-1185">Reference proteome</keyword>
<dbReference type="GO" id="GO:0016740">
    <property type="term" value="F:transferase activity"/>
    <property type="evidence" value="ECO:0007669"/>
    <property type="project" value="UniProtKB-KW"/>
</dbReference>
<organism evidence="2 3">
    <name type="scientific">Cytobacillus firmus</name>
    <name type="common">Bacillus firmus</name>
    <dbReference type="NCBI Taxonomy" id="1399"/>
    <lineage>
        <taxon>Bacteria</taxon>
        <taxon>Bacillati</taxon>
        <taxon>Bacillota</taxon>
        <taxon>Bacilli</taxon>
        <taxon>Bacillales</taxon>
        <taxon>Bacillaceae</taxon>
        <taxon>Cytobacillus</taxon>
    </lineage>
</organism>
<dbReference type="Gene3D" id="3.40.250.10">
    <property type="entry name" value="Rhodanese-like domain"/>
    <property type="match status" value="1"/>
</dbReference>
<gene>
    <name evidence="2" type="ORF">DFO70_107327</name>
</gene>
<name>A0A366JTU8_CYTFI</name>
<feature type="domain" description="Rhodanese" evidence="1">
    <location>
        <begin position="15"/>
        <end position="99"/>
    </location>
</feature>
<comment type="caution">
    <text evidence="2">The sequence shown here is derived from an EMBL/GenBank/DDBJ whole genome shotgun (WGS) entry which is preliminary data.</text>
</comment>
<dbReference type="EMBL" id="QNSF01000007">
    <property type="protein sequence ID" value="RBP92391.1"/>
    <property type="molecule type" value="Genomic_DNA"/>
</dbReference>
<dbReference type="InterPro" id="IPR001763">
    <property type="entry name" value="Rhodanese-like_dom"/>
</dbReference>
<dbReference type="Proteomes" id="UP000252731">
    <property type="component" value="Unassembled WGS sequence"/>
</dbReference>
<dbReference type="OrthoDB" id="9800872at2"/>
<protein>
    <submittedName>
        <fullName evidence="2">Rhodanese-related sulfurtransferase</fullName>
    </submittedName>
</protein>
<dbReference type="SUPFAM" id="SSF52821">
    <property type="entry name" value="Rhodanese/Cell cycle control phosphatase"/>
    <property type="match status" value="1"/>
</dbReference>
<dbReference type="InterPro" id="IPR036873">
    <property type="entry name" value="Rhodanese-like_dom_sf"/>
</dbReference>
<dbReference type="SMART" id="SM00450">
    <property type="entry name" value="RHOD"/>
    <property type="match status" value="1"/>
</dbReference>
<proteinExistence type="predicted"/>
<dbReference type="PANTHER" id="PTHR43031:SF17">
    <property type="entry name" value="SULFURTRANSFERASE YTWF-RELATED"/>
    <property type="match status" value="1"/>
</dbReference>
<reference evidence="2 3" key="1">
    <citation type="submission" date="2018-06" db="EMBL/GenBank/DDBJ databases">
        <title>Freshwater and sediment microbial communities from various areas in North America, analyzing microbe dynamics in response to fracking.</title>
        <authorList>
            <person name="Lamendella R."/>
        </authorList>
    </citation>
    <scope>NUCLEOTIDE SEQUENCE [LARGE SCALE GENOMIC DNA]</scope>
    <source>
        <strain evidence="2 3">14_TX</strain>
    </source>
</reference>
<dbReference type="STRING" id="1399.VL14_22325"/>
<keyword evidence="2" id="KW-0808">Transferase</keyword>
<accession>A0A366JTU8</accession>
<evidence type="ECO:0000313" key="3">
    <source>
        <dbReference type="Proteomes" id="UP000252731"/>
    </source>
</evidence>
<dbReference type="CDD" id="cd00158">
    <property type="entry name" value="RHOD"/>
    <property type="match status" value="1"/>
</dbReference>
<dbReference type="PANTHER" id="PTHR43031">
    <property type="entry name" value="FAD-DEPENDENT OXIDOREDUCTASE"/>
    <property type="match status" value="1"/>
</dbReference>
<dbReference type="PROSITE" id="PS50206">
    <property type="entry name" value="RHODANESE_3"/>
    <property type="match status" value="1"/>
</dbReference>
<sequence length="99" mass="10971">MKTTTVKEVEQQLAAGVNLNIIDVREADEVKEGKIPSAIHIPLGLVEFRMHELDKNQEYVMVCRSGNRSGLAARLLEGQGFSVINMLGGMVNWEGPLDY</sequence>
<evidence type="ECO:0000313" key="2">
    <source>
        <dbReference type="EMBL" id="RBP92391.1"/>
    </source>
</evidence>
<evidence type="ECO:0000259" key="1">
    <source>
        <dbReference type="PROSITE" id="PS50206"/>
    </source>
</evidence>
<dbReference type="RefSeq" id="WP_113883503.1">
    <property type="nucleotide sequence ID" value="NZ_QNSF01000007.1"/>
</dbReference>
<dbReference type="AlphaFoldDB" id="A0A366JTU8"/>